<dbReference type="Gene3D" id="1.20.140.40">
    <property type="entry name" value="Invertase/pectin methylesterase inhibitor family protein"/>
    <property type="match status" value="3"/>
</dbReference>
<reference evidence="8 9" key="1">
    <citation type="submission" date="2012-08" db="EMBL/GenBank/DDBJ databases">
        <title>Oryza genome evolution.</title>
        <authorList>
            <person name="Wing R.A."/>
        </authorList>
    </citation>
    <scope>NUCLEOTIDE SEQUENCE</scope>
</reference>
<evidence type="ECO:0000313" key="9">
    <source>
        <dbReference type="Proteomes" id="UP000032180"/>
    </source>
</evidence>
<dbReference type="InterPro" id="IPR035513">
    <property type="entry name" value="Invertase/methylesterase_inhib"/>
</dbReference>
<evidence type="ECO:0000256" key="1">
    <source>
        <dbReference type="ARBA" id="ARBA00022729"/>
    </source>
</evidence>
<comment type="similarity">
    <text evidence="3">Belongs to the PMEI family.</text>
</comment>
<keyword evidence="5" id="KW-0472">Membrane</keyword>
<proteinExistence type="inferred from homology"/>
<dbReference type="SUPFAM" id="SSF101148">
    <property type="entry name" value="Plant invertase/pectin methylesterase inhibitor"/>
    <property type="match status" value="3"/>
</dbReference>
<dbReference type="NCBIfam" id="TIGR01614">
    <property type="entry name" value="PME_inhib"/>
    <property type="match status" value="3"/>
</dbReference>
<dbReference type="Proteomes" id="UP000032180">
    <property type="component" value="Chromosome 2"/>
</dbReference>
<dbReference type="EnsemblPlants" id="LPERR02G15500.1">
    <property type="protein sequence ID" value="LPERR02G15500.1"/>
    <property type="gene ID" value="LPERR02G15500"/>
</dbReference>
<dbReference type="PANTHER" id="PTHR35357:SF2">
    <property type="entry name" value="PECTINESTERASE INHIBITOR 8"/>
    <property type="match status" value="1"/>
</dbReference>
<feature type="transmembrane region" description="Helical" evidence="5">
    <location>
        <begin position="412"/>
        <end position="433"/>
    </location>
</feature>
<dbReference type="eggNOG" id="ENOG502R7TC">
    <property type="taxonomic scope" value="Eukaryota"/>
</dbReference>
<dbReference type="Pfam" id="PF04043">
    <property type="entry name" value="PMEI"/>
    <property type="match status" value="3"/>
</dbReference>
<evidence type="ECO:0000256" key="2">
    <source>
        <dbReference type="ARBA" id="ARBA00023157"/>
    </source>
</evidence>
<evidence type="ECO:0000313" key="8">
    <source>
        <dbReference type="EnsemblPlants" id="LPERR02G15500.1"/>
    </source>
</evidence>
<dbReference type="AlphaFoldDB" id="A0A0D9VGQ5"/>
<evidence type="ECO:0000256" key="5">
    <source>
        <dbReference type="SAM" id="Phobius"/>
    </source>
</evidence>
<accession>A0A0D9VGQ5</accession>
<evidence type="ECO:0000256" key="6">
    <source>
        <dbReference type="SAM" id="SignalP"/>
    </source>
</evidence>
<dbReference type="HOGENOM" id="CLU_033761_2_0_1"/>
<protein>
    <recommendedName>
        <fullName evidence="7">Pectinesterase inhibitor domain-containing protein</fullName>
    </recommendedName>
</protein>
<dbReference type="STRING" id="77586.A0A0D9VGQ5"/>
<feature type="transmembrane region" description="Helical" evidence="5">
    <location>
        <begin position="234"/>
        <end position="259"/>
    </location>
</feature>
<keyword evidence="2" id="KW-1015">Disulfide bond</keyword>
<sequence>MARSSAARRLAVFVAVAAAAAVVVLAVGVGATPETACRAAEEEDRRVDYGFCVSRLSHHHDSPDADTWGLAKVAADVGVCIAGDAAYDARAMLAKSASGGERAALERCAELYDRAGSAFAAAYDGINRRDYAAGKEKAAEAMSLARRCDGAFADAGVAAASPLERQTADSVRIAIVCTAITNLIKRTPAIPFPAQKQTKRIPSHENHSIPPRRRTGSINQSIHRSNTMPTMKPYTAALLAAAVAAATVLAVVEATVVTTCRAAADRDRRVDYGFCVAELGKHHDSPSADAWGLAKVAALTGIVDADNAAYDADDLIARGAADAGALRRCKEAYGAAGLAFAEAHDAINARRYAAGKGKAAEAALLARRCDAAFGAKGAVPPVIARHGSYAAKIAIICTAIANLIQTLMMKPVLLAVAVAAAAVLGGVVEATVVTTCRAAADRDGRVDYDFCVAELGKHHDSPSADAWGLAMVAALTGVVDADNAAYDVDGLQGGRGGGAAAAVARCKEAYGAAGLAFAEAHDDINGRDYAAGKAKAAEAASLARQCDAAFGGAVPPVIAQHSSYAAKIAIVCTAITNLIE</sequence>
<feature type="domain" description="Pectinesterase inhibitor" evidence="7">
    <location>
        <begin position="28"/>
        <end position="180"/>
    </location>
</feature>
<evidence type="ECO:0000259" key="7">
    <source>
        <dbReference type="SMART" id="SM00856"/>
    </source>
</evidence>
<dbReference type="PANTHER" id="PTHR35357">
    <property type="entry name" value="OS02G0537100 PROTEIN"/>
    <property type="match status" value="1"/>
</dbReference>
<keyword evidence="9" id="KW-1185">Reference proteome</keyword>
<dbReference type="GO" id="GO:0004857">
    <property type="term" value="F:enzyme inhibitor activity"/>
    <property type="evidence" value="ECO:0007669"/>
    <property type="project" value="InterPro"/>
</dbReference>
<evidence type="ECO:0000256" key="3">
    <source>
        <dbReference type="ARBA" id="ARBA00038471"/>
    </source>
</evidence>
<keyword evidence="1 6" id="KW-0732">Signal</keyword>
<keyword evidence="5" id="KW-1133">Transmembrane helix</keyword>
<name>A0A0D9VGQ5_9ORYZ</name>
<feature type="signal peptide" evidence="6">
    <location>
        <begin position="1"/>
        <end position="26"/>
    </location>
</feature>
<organism evidence="8 9">
    <name type="scientific">Leersia perrieri</name>
    <dbReference type="NCBI Taxonomy" id="77586"/>
    <lineage>
        <taxon>Eukaryota</taxon>
        <taxon>Viridiplantae</taxon>
        <taxon>Streptophyta</taxon>
        <taxon>Embryophyta</taxon>
        <taxon>Tracheophyta</taxon>
        <taxon>Spermatophyta</taxon>
        <taxon>Magnoliopsida</taxon>
        <taxon>Liliopsida</taxon>
        <taxon>Poales</taxon>
        <taxon>Poaceae</taxon>
        <taxon>BOP clade</taxon>
        <taxon>Oryzoideae</taxon>
        <taxon>Oryzeae</taxon>
        <taxon>Oryzinae</taxon>
        <taxon>Leersia</taxon>
    </lineage>
</organism>
<dbReference type="Gramene" id="LPERR02G15500.1">
    <property type="protein sequence ID" value="LPERR02G15500.1"/>
    <property type="gene ID" value="LPERR02G15500"/>
</dbReference>
<feature type="domain" description="Pectinesterase inhibitor" evidence="7">
    <location>
        <begin position="251"/>
        <end position="400"/>
    </location>
</feature>
<dbReference type="SMART" id="SM00856">
    <property type="entry name" value="PMEI"/>
    <property type="match status" value="3"/>
</dbReference>
<reference evidence="8" key="3">
    <citation type="submission" date="2015-04" db="UniProtKB">
        <authorList>
            <consortium name="EnsemblPlants"/>
        </authorList>
    </citation>
    <scope>IDENTIFICATION</scope>
</reference>
<reference evidence="9" key="2">
    <citation type="submission" date="2013-12" db="EMBL/GenBank/DDBJ databases">
        <authorList>
            <person name="Yu Y."/>
            <person name="Lee S."/>
            <person name="de Baynast K."/>
            <person name="Wissotski M."/>
            <person name="Liu L."/>
            <person name="Talag J."/>
            <person name="Goicoechea J."/>
            <person name="Angelova A."/>
            <person name="Jetty R."/>
            <person name="Kudrna D."/>
            <person name="Golser W."/>
            <person name="Rivera L."/>
            <person name="Zhang J."/>
            <person name="Wing R."/>
        </authorList>
    </citation>
    <scope>NUCLEOTIDE SEQUENCE</scope>
</reference>
<dbReference type="InterPro" id="IPR006501">
    <property type="entry name" value="Pectinesterase_inhib_dom"/>
</dbReference>
<feature type="chain" id="PRO_5002347398" description="Pectinesterase inhibitor domain-containing protein" evidence="6">
    <location>
        <begin position="27"/>
        <end position="580"/>
    </location>
</feature>
<evidence type="ECO:0000256" key="4">
    <source>
        <dbReference type="SAM" id="MobiDB-lite"/>
    </source>
</evidence>
<keyword evidence="5" id="KW-0812">Transmembrane</keyword>
<feature type="region of interest" description="Disordered" evidence="4">
    <location>
        <begin position="195"/>
        <end position="219"/>
    </location>
</feature>
<feature type="domain" description="Pectinesterase inhibitor" evidence="7">
    <location>
        <begin position="427"/>
        <end position="575"/>
    </location>
</feature>